<reference evidence="1 2" key="1">
    <citation type="submission" date="2024-09" db="EMBL/GenBank/DDBJ databases">
        <title>Rethinking Asexuality: The Enigmatic Case of Functional Sexual Genes in Lepraria (Stereocaulaceae).</title>
        <authorList>
            <person name="Doellman M."/>
            <person name="Sun Y."/>
            <person name="Barcenas-Pena A."/>
            <person name="Lumbsch H.T."/>
            <person name="Grewe F."/>
        </authorList>
    </citation>
    <scope>NUCLEOTIDE SEQUENCE [LARGE SCALE GENOMIC DNA]</scope>
    <source>
        <strain evidence="1 2">Grewe 0041</strain>
    </source>
</reference>
<protein>
    <submittedName>
        <fullName evidence="1">Uncharacterized protein</fullName>
    </submittedName>
</protein>
<dbReference type="EMBL" id="JBHFEH010000022">
    <property type="protein sequence ID" value="KAL2053125.1"/>
    <property type="molecule type" value="Genomic_DNA"/>
</dbReference>
<name>A0ABR4B5S9_9LECA</name>
<evidence type="ECO:0000313" key="1">
    <source>
        <dbReference type="EMBL" id="KAL2053125.1"/>
    </source>
</evidence>
<dbReference type="PANTHER" id="PTHR38846">
    <property type="entry name" value="C3H1-TYPE DOMAIN-CONTAINING PROTEIN"/>
    <property type="match status" value="1"/>
</dbReference>
<organism evidence="1 2">
    <name type="scientific">Lepraria finkii</name>
    <dbReference type="NCBI Taxonomy" id="1340010"/>
    <lineage>
        <taxon>Eukaryota</taxon>
        <taxon>Fungi</taxon>
        <taxon>Dikarya</taxon>
        <taxon>Ascomycota</taxon>
        <taxon>Pezizomycotina</taxon>
        <taxon>Lecanoromycetes</taxon>
        <taxon>OSLEUM clade</taxon>
        <taxon>Lecanoromycetidae</taxon>
        <taxon>Lecanorales</taxon>
        <taxon>Lecanorineae</taxon>
        <taxon>Stereocaulaceae</taxon>
        <taxon>Lepraria</taxon>
    </lineage>
</organism>
<evidence type="ECO:0000313" key="2">
    <source>
        <dbReference type="Proteomes" id="UP001590951"/>
    </source>
</evidence>
<comment type="caution">
    <text evidence="1">The sequence shown here is derived from an EMBL/GenBank/DDBJ whole genome shotgun (WGS) entry which is preliminary data.</text>
</comment>
<proteinExistence type="predicted"/>
<dbReference type="Proteomes" id="UP001590951">
    <property type="component" value="Unassembled WGS sequence"/>
</dbReference>
<accession>A0ABR4B5S9</accession>
<dbReference type="PANTHER" id="PTHR38846:SF1">
    <property type="entry name" value="C3H1-TYPE DOMAIN-CONTAINING PROTEIN"/>
    <property type="match status" value="1"/>
</dbReference>
<sequence length="209" mass="23904">MTPILASTRSAFFQQYDFDFNPRAALHTEFRRLANFRKWKQGSNRMKFEKAWMQCFGSEVPVNYNFDGNGSLVSAPYGADNEDFASLLGSLQSLNLGGRKQKARVQRGGAEFASYYGSDAHVTERWQELCQDCGINPVPPSINQCKKALKGVNINIYHLLDAKKARRMVHHFRSGKELSVYMENNPDQKFPLKVAKENKFLRALLILCW</sequence>
<gene>
    <name evidence="1" type="ORF">ABVK25_006449</name>
</gene>
<keyword evidence="2" id="KW-1185">Reference proteome</keyword>